<dbReference type="InterPro" id="IPR027417">
    <property type="entry name" value="P-loop_NTPase"/>
</dbReference>
<protein>
    <recommendedName>
        <fullName evidence="9">ABC transporter domain-containing protein</fullName>
    </recommendedName>
</protein>
<reference evidence="10" key="1">
    <citation type="journal article" date="2014" name="Front. Microbiol.">
        <title>High frequency of phylogenetically diverse reductive dehalogenase-homologous genes in deep subseafloor sedimentary metagenomes.</title>
        <authorList>
            <person name="Kawai M."/>
            <person name="Futagami T."/>
            <person name="Toyoda A."/>
            <person name="Takaki Y."/>
            <person name="Nishi S."/>
            <person name="Hori S."/>
            <person name="Arai W."/>
            <person name="Tsubouchi T."/>
            <person name="Morono Y."/>
            <person name="Uchiyama I."/>
            <person name="Ito T."/>
            <person name="Fujiyama A."/>
            <person name="Inagaki F."/>
            <person name="Takami H."/>
        </authorList>
    </citation>
    <scope>NUCLEOTIDE SEQUENCE</scope>
    <source>
        <strain evidence="10">Expedition CK06-06</strain>
    </source>
</reference>
<keyword evidence="8" id="KW-0472">Membrane</keyword>
<dbReference type="GO" id="GO:0005524">
    <property type="term" value="F:ATP binding"/>
    <property type="evidence" value="ECO:0007669"/>
    <property type="project" value="UniProtKB-KW"/>
</dbReference>
<dbReference type="SUPFAM" id="SSF52540">
    <property type="entry name" value="P-loop containing nucleoside triphosphate hydrolases"/>
    <property type="match status" value="1"/>
</dbReference>
<dbReference type="PANTHER" id="PTHR43394">
    <property type="entry name" value="ATP-DEPENDENT PERMEASE MDL1, MITOCHONDRIAL"/>
    <property type="match status" value="1"/>
</dbReference>
<dbReference type="InterPro" id="IPR003439">
    <property type="entry name" value="ABC_transporter-like_ATP-bd"/>
</dbReference>
<dbReference type="GO" id="GO:0005886">
    <property type="term" value="C:plasma membrane"/>
    <property type="evidence" value="ECO:0007669"/>
    <property type="project" value="UniProtKB-SubCell"/>
</dbReference>
<dbReference type="AlphaFoldDB" id="X1UGD2"/>
<evidence type="ECO:0000256" key="7">
    <source>
        <dbReference type="ARBA" id="ARBA00022989"/>
    </source>
</evidence>
<evidence type="ECO:0000256" key="6">
    <source>
        <dbReference type="ARBA" id="ARBA00022840"/>
    </source>
</evidence>
<feature type="non-terminal residue" evidence="10">
    <location>
        <position position="1"/>
    </location>
</feature>
<evidence type="ECO:0000256" key="2">
    <source>
        <dbReference type="ARBA" id="ARBA00022448"/>
    </source>
</evidence>
<dbReference type="PROSITE" id="PS50893">
    <property type="entry name" value="ABC_TRANSPORTER_2"/>
    <property type="match status" value="1"/>
</dbReference>
<keyword evidence="7" id="KW-1133">Transmembrane helix</keyword>
<evidence type="ECO:0000256" key="5">
    <source>
        <dbReference type="ARBA" id="ARBA00022741"/>
    </source>
</evidence>
<comment type="subcellular location">
    <subcellularLocation>
        <location evidence="1">Cell membrane</location>
        <topology evidence="1">Multi-pass membrane protein</topology>
    </subcellularLocation>
</comment>
<evidence type="ECO:0000256" key="8">
    <source>
        <dbReference type="ARBA" id="ARBA00023136"/>
    </source>
</evidence>
<keyword evidence="6" id="KW-0067">ATP-binding</keyword>
<sequence length="285" mass="31796">ALIDAESLVVQHDNKTVRLLSGEIEFSHVGFQYKPDEPVLEDFDLHINPSENLALVGHTGAGKSSIAKLIARFYEFQEGKILIDGDDLRSFDLESYRTQLGIVPQMPFLFSGTVADNIRYADPDITDEEIDMLAHRIGDGDWLETLPDGLQTEVGERGNRLSMGVRQLVSLMRVLIRQPAIFILDEATASVDPFTESQIQETLNMILKDSTSILIAHRLSTVRSADRIIVLEEGKIIEEGDHEGLLKKNGHYAVLYNTYFRHQSLSYVDEAKKLVAAPNTSAGDD</sequence>
<keyword evidence="2" id="KW-0813">Transport</keyword>
<evidence type="ECO:0000256" key="3">
    <source>
        <dbReference type="ARBA" id="ARBA00022475"/>
    </source>
</evidence>
<dbReference type="GO" id="GO:0015421">
    <property type="term" value="F:ABC-type oligopeptide transporter activity"/>
    <property type="evidence" value="ECO:0007669"/>
    <property type="project" value="TreeGrafter"/>
</dbReference>
<evidence type="ECO:0000256" key="4">
    <source>
        <dbReference type="ARBA" id="ARBA00022692"/>
    </source>
</evidence>
<dbReference type="InterPro" id="IPR039421">
    <property type="entry name" value="Type_1_exporter"/>
</dbReference>
<dbReference type="Gene3D" id="3.40.50.300">
    <property type="entry name" value="P-loop containing nucleotide triphosphate hydrolases"/>
    <property type="match status" value="1"/>
</dbReference>
<keyword evidence="4" id="KW-0812">Transmembrane</keyword>
<name>X1UGD2_9ZZZZ</name>
<feature type="domain" description="ABC transporter" evidence="9">
    <location>
        <begin position="24"/>
        <end position="258"/>
    </location>
</feature>
<gene>
    <name evidence="10" type="ORF">S12H4_26666</name>
</gene>
<evidence type="ECO:0000313" key="10">
    <source>
        <dbReference type="EMBL" id="GAI91409.1"/>
    </source>
</evidence>
<comment type="caution">
    <text evidence="10">The sequence shown here is derived from an EMBL/GenBank/DDBJ whole genome shotgun (WGS) entry which is preliminary data.</text>
</comment>
<dbReference type="SMART" id="SM00382">
    <property type="entry name" value="AAA"/>
    <property type="match status" value="1"/>
</dbReference>
<dbReference type="PANTHER" id="PTHR43394:SF1">
    <property type="entry name" value="ATP-BINDING CASSETTE SUB-FAMILY B MEMBER 10, MITOCHONDRIAL"/>
    <property type="match status" value="1"/>
</dbReference>
<keyword evidence="3" id="KW-1003">Cell membrane</keyword>
<proteinExistence type="predicted"/>
<accession>X1UGD2</accession>
<dbReference type="EMBL" id="BARW01015152">
    <property type="protein sequence ID" value="GAI91409.1"/>
    <property type="molecule type" value="Genomic_DNA"/>
</dbReference>
<evidence type="ECO:0000259" key="9">
    <source>
        <dbReference type="PROSITE" id="PS50893"/>
    </source>
</evidence>
<organism evidence="10">
    <name type="scientific">marine sediment metagenome</name>
    <dbReference type="NCBI Taxonomy" id="412755"/>
    <lineage>
        <taxon>unclassified sequences</taxon>
        <taxon>metagenomes</taxon>
        <taxon>ecological metagenomes</taxon>
    </lineage>
</organism>
<dbReference type="GO" id="GO:0016887">
    <property type="term" value="F:ATP hydrolysis activity"/>
    <property type="evidence" value="ECO:0007669"/>
    <property type="project" value="InterPro"/>
</dbReference>
<evidence type="ECO:0000256" key="1">
    <source>
        <dbReference type="ARBA" id="ARBA00004651"/>
    </source>
</evidence>
<dbReference type="Pfam" id="PF00005">
    <property type="entry name" value="ABC_tran"/>
    <property type="match status" value="1"/>
</dbReference>
<dbReference type="FunFam" id="3.40.50.300:FF:000221">
    <property type="entry name" value="Multidrug ABC transporter ATP-binding protein"/>
    <property type="match status" value="1"/>
</dbReference>
<keyword evidence="5" id="KW-0547">Nucleotide-binding</keyword>
<dbReference type="InterPro" id="IPR003593">
    <property type="entry name" value="AAA+_ATPase"/>
</dbReference>